<keyword evidence="2" id="KW-0472">Membrane</keyword>
<accession>A0A1X7VV86</accession>
<dbReference type="Proteomes" id="UP000007879">
    <property type="component" value="Unassembled WGS sequence"/>
</dbReference>
<keyword evidence="2" id="KW-0812">Transmembrane</keyword>
<organism evidence="4">
    <name type="scientific">Amphimedon queenslandica</name>
    <name type="common">Sponge</name>
    <dbReference type="NCBI Taxonomy" id="400682"/>
    <lineage>
        <taxon>Eukaryota</taxon>
        <taxon>Metazoa</taxon>
        <taxon>Porifera</taxon>
        <taxon>Demospongiae</taxon>
        <taxon>Heteroscleromorpha</taxon>
        <taxon>Haplosclerida</taxon>
        <taxon>Niphatidae</taxon>
        <taxon>Amphimedon</taxon>
    </lineage>
</organism>
<evidence type="ECO:0000313" key="5">
    <source>
        <dbReference type="Proteomes" id="UP000007879"/>
    </source>
</evidence>
<reference evidence="4" key="2">
    <citation type="submission" date="2017-05" db="UniProtKB">
        <authorList>
            <consortium name="EnsemblMetazoa"/>
        </authorList>
    </citation>
    <scope>IDENTIFICATION</scope>
</reference>
<dbReference type="InParanoid" id="A0A1X7VV86"/>
<keyword evidence="3" id="KW-0732">Signal</keyword>
<dbReference type="EnsemblMetazoa" id="XM_019995870.1">
    <property type="protein sequence ID" value="XP_019851429.1"/>
    <property type="gene ID" value="LOC109581606"/>
</dbReference>
<feature type="transmembrane region" description="Helical" evidence="2">
    <location>
        <begin position="1393"/>
        <end position="1416"/>
    </location>
</feature>
<evidence type="ECO:0000256" key="2">
    <source>
        <dbReference type="SAM" id="Phobius"/>
    </source>
</evidence>
<dbReference type="KEGG" id="aqu:109581606"/>
<dbReference type="PANTHER" id="PTHR13037">
    <property type="entry name" value="FORMIN"/>
    <property type="match status" value="1"/>
</dbReference>
<name>A0A1X7VV86_AMPQE</name>
<gene>
    <name evidence="4" type="primary">109581606</name>
</gene>
<evidence type="ECO:0000256" key="3">
    <source>
        <dbReference type="SAM" id="SignalP"/>
    </source>
</evidence>
<dbReference type="PANTHER" id="PTHR13037:SF24">
    <property type="entry name" value="POLYCOMB PROTEIN PCL-RELATED"/>
    <property type="match status" value="1"/>
</dbReference>
<keyword evidence="2" id="KW-1133">Transmembrane helix</keyword>
<keyword evidence="5" id="KW-1185">Reference proteome</keyword>
<protein>
    <submittedName>
        <fullName evidence="4">Uncharacterized protein</fullName>
    </submittedName>
</protein>
<evidence type="ECO:0000256" key="1">
    <source>
        <dbReference type="ARBA" id="ARBA00022581"/>
    </source>
</evidence>
<evidence type="ECO:0000313" key="4">
    <source>
        <dbReference type="EnsemblMetazoa" id="Aqu2.1.43785_001"/>
    </source>
</evidence>
<dbReference type="EnsemblMetazoa" id="Aqu2.1.43785_001">
    <property type="protein sequence ID" value="Aqu2.1.43785_001"/>
    <property type="gene ID" value="Aqu2.1.43785"/>
</dbReference>
<feature type="signal peptide" evidence="3">
    <location>
        <begin position="1"/>
        <end position="18"/>
    </location>
</feature>
<feature type="chain" id="PRO_5012349634" evidence="3">
    <location>
        <begin position="19"/>
        <end position="1442"/>
    </location>
</feature>
<sequence length="1442" mass="161845">MGVLFLTCLASALFLAEASAPGSSCISDYNNCTGSYYCVDNKSAPEINCSGNVSTFTPHPLPPPPPPGDCVLSDGVCMFVNMCMIWVNNQSEYQCTLDSEHNNTHITNVNTTLLPPGECIYQSGQCNWSKCFSWLDLCQMRWRCHSQYYYKRKPHPICPVRPIAPPPIPGVCRYNPRVGHCRFHRPSELTCTLSYDDCTGGYFCDPGIPDSGNCSVKIPQNIAPPPSICTENSIGCMFYNPCKAWNKGCYGAVPQCTLESEYIQYNKSNPSCHLYTPAPPPKEECLYIDYKCQWYNECAMWLSDTGYQCGTIIDKYIYTHSLTPVKNNGSSVALPPGECINQLGTCTWSMCRSWLNWCNEVWMCGSQYDYEAYFNSPPPPCPPPPQNFTPPNEPGVCQFDLASGHCQYYHPLSELTCTLTYDDCTGEYFCDPGIPDSGNCSVKVPQNIAPPPSICRADPFGCVFYNPCKGWNKGCFGAVPQCTLESEYIQYNNTHPHCNTPVPMPPPKEECLYIDFKCQWYNECAMWLSDTGYQCGTTIDKYIYTHSLIDNSINTTNVLLPPGECINQLGNCTWSICHSWLDWCQSYWMCGSQYDHDVYFASSPPPPCPPPPQNYTPPAEPGVCQYNLTSGHCHYHHTEFNCSLTYDKCTGDYSCSSARVSNPVRCSVPIPREIAPPPDICTENSFGCEYYNPCKAWNEGCLRTNPQCTLESEYIEYNKSNLCNSYNSNIPPPKEECLYIDYKCQWYNECAMWLSDTGYQCGTAIDKYIYTHSLSLIKEGSNNNNNGLSLPPGECINQLGACTWSMCRSWLDWCQGYWLCGSQYDYDAYFTTPPPPCPKPPPNYTPPPESGLCQYNLISNKCQYFHSLTELTCTLTYDDCTGGYFCAPGIPDSGNCSVKIPQDIAPPPDICTEDQFGCLYYNPCKSWNKGCHQNDPQCTLESEYIKYNKSNPPCPPYHPAPPPKEECLYIDNKCQWYNECAMWLSDTGYQCGTAIDKYIYTHSLSLIDNNGSDILLPPGECINQLGTCTWSVCRSWMDWCKTRWMCGSQYDYDAYFTTPPPPCPLPPPPPPEPGVCQYDLSLGHCHYHPTEFNCSLTYDKCTGDYSCSSARISNPVSCSVPIPREIAPPPNICTETSFGCEYYNPCKAWNKGCFGVNYQCTLESVYVEYNKTHQECVPFNSLPPPKEECLYIDFKCQWYNECAMWLSDTGYQCGTAIDKYIYTHSLTPVENNRSSVALPPGECINQLGTCTWSMCHSFLDWCQGYWLCGSQYDYEAYFTTPPPLNCPPPPHNPPIEPGVCQYNFTTSHCQYSSHNSVDPCDVVLCPVGSTCQVYGSTSYCKYSCQIANGGCSSNQTCSLVPVQCITAPCYPVVKCTDANVTTYKPANDFITNYILMGIAILTSLVTLAMLCAVIAVKQYRLRKKALVEQEMKLICDTDTTDI</sequence>
<reference evidence="5" key="1">
    <citation type="journal article" date="2010" name="Nature">
        <title>The Amphimedon queenslandica genome and the evolution of animal complexity.</title>
        <authorList>
            <person name="Srivastava M."/>
            <person name="Simakov O."/>
            <person name="Chapman J."/>
            <person name="Fahey B."/>
            <person name="Gauthier M.E."/>
            <person name="Mitros T."/>
            <person name="Richards G.S."/>
            <person name="Conaco C."/>
            <person name="Dacre M."/>
            <person name="Hellsten U."/>
            <person name="Larroux C."/>
            <person name="Putnam N.H."/>
            <person name="Stanke M."/>
            <person name="Adamska M."/>
            <person name="Darling A."/>
            <person name="Degnan S.M."/>
            <person name="Oakley T.H."/>
            <person name="Plachetzki D.C."/>
            <person name="Zhai Y."/>
            <person name="Adamski M."/>
            <person name="Calcino A."/>
            <person name="Cummins S.F."/>
            <person name="Goodstein D.M."/>
            <person name="Harris C."/>
            <person name="Jackson D.J."/>
            <person name="Leys S.P."/>
            <person name="Shu S."/>
            <person name="Woodcroft B.J."/>
            <person name="Vervoort M."/>
            <person name="Kosik K.S."/>
            <person name="Manning G."/>
            <person name="Degnan B.M."/>
            <person name="Rokhsar D.S."/>
        </authorList>
    </citation>
    <scope>NUCLEOTIDE SEQUENCE [LARGE SCALE GENOMIC DNA]</scope>
</reference>
<proteinExistence type="predicted"/>
<keyword evidence="1" id="KW-0945">Host-virus interaction</keyword>